<dbReference type="GO" id="GO:0003824">
    <property type="term" value="F:catalytic activity"/>
    <property type="evidence" value="ECO:0007669"/>
    <property type="project" value="InterPro"/>
</dbReference>
<protein>
    <submittedName>
        <fullName evidence="2">Pimeloyl-ACP methyl ester carboxylesterase</fullName>
    </submittedName>
</protein>
<dbReference type="AlphaFoldDB" id="A0A543N736"/>
<keyword evidence="3" id="KW-1185">Reference proteome</keyword>
<name>A0A543N736_9ACTN</name>
<feature type="domain" description="AB hydrolase-1" evidence="1">
    <location>
        <begin position="26"/>
        <end position="263"/>
    </location>
</feature>
<dbReference type="Pfam" id="PF00561">
    <property type="entry name" value="Abhydrolase_1"/>
    <property type="match status" value="1"/>
</dbReference>
<organism evidence="2 3">
    <name type="scientific">Haloactinospora alba</name>
    <dbReference type="NCBI Taxonomy" id="405555"/>
    <lineage>
        <taxon>Bacteria</taxon>
        <taxon>Bacillati</taxon>
        <taxon>Actinomycetota</taxon>
        <taxon>Actinomycetes</taxon>
        <taxon>Streptosporangiales</taxon>
        <taxon>Nocardiopsidaceae</taxon>
        <taxon>Haloactinospora</taxon>
    </lineage>
</organism>
<reference evidence="2 3" key="1">
    <citation type="submission" date="2019-06" db="EMBL/GenBank/DDBJ databases">
        <title>Sequencing the genomes of 1000 actinobacteria strains.</title>
        <authorList>
            <person name="Klenk H.-P."/>
        </authorList>
    </citation>
    <scope>NUCLEOTIDE SEQUENCE [LARGE SCALE GENOMIC DNA]</scope>
    <source>
        <strain evidence="2 3">DSM 45015</strain>
    </source>
</reference>
<dbReference type="PRINTS" id="PR00412">
    <property type="entry name" value="EPOXHYDRLASE"/>
</dbReference>
<gene>
    <name evidence="2" type="ORF">FHX37_4344</name>
</gene>
<dbReference type="InterPro" id="IPR029058">
    <property type="entry name" value="AB_hydrolase_fold"/>
</dbReference>
<comment type="caution">
    <text evidence="2">The sequence shown here is derived from an EMBL/GenBank/DDBJ whole genome shotgun (WGS) entry which is preliminary data.</text>
</comment>
<dbReference type="PRINTS" id="PR00111">
    <property type="entry name" value="ABHYDROLASE"/>
</dbReference>
<dbReference type="EMBL" id="VFQC01000003">
    <property type="protein sequence ID" value="TQN27620.1"/>
    <property type="molecule type" value="Genomic_DNA"/>
</dbReference>
<dbReference type="Gene3D" id="3.40.50.1820">
    <property type="entry name" value="alpha/beta hydrolase"/>
    <property type="match status" value="1"/>
</dbReference>
<dbReference type="InterPro" id="IPR050266">
    <property type="entry name" value="AB_hydrolase_sf"/>
</dbReference>
<evidence type="ECO:0000259" key="1">
    <source>
        <dbReference type="Pfam" id="PF00561"/>
    </source>
</evidence>
<dbReference type="SUPFAM" id="SSF53474">
    <property type="entry name" value="alpha/beta-Hydrolases"/>
    <property type="match status" value="1"/>
</dbReference>
<accession>A0A543N736</accession>
<dbReference type="InterPro" id="IPR000073">
    <property type="entry name" value="AB_hydrolase_1"/>
</dbReference>
<sequence>MSELLDSEVVLDGVRLAYRDRGAGEPVVFLHGTPSHSFIWRDIVPEVEWAGYRVVLFDLLGYGRSERPLTRDTSVVGQVRVLEGLLRHLGIDRFSLVAHDIGGAVAQLLATAHPRRVRRLMLVDTVSYDSWPSQTWRTIIRDHLPGYAAMPARDFEEMLTGQLRMTVADPDRMSGEVLEAYLAPHRSALGRISFFEHQVRHYDSSPTQRVAPALARLTMPVRLLWGAQDTWQPLAYARRLAADIPGSELAVVDDGGHFLMEDQPARVRGEVLDFLASGDEGRP</sequence>
<evidence type="ECO:0000313" key="3">
    <source>
        <dbReference type="Proteomes" id="UP000317422"/>
    </source>
</evidence>
<dbReference type="RefSeq" id="WP_211351998.1">
    <property type="nucleotide sequence ID" value="NZ_VFQC01000003.1"/>
</dbReference>
<dbReference type="InterPro" id="IPR000639">
    <property type="entry name" value="Epox_hydrolase-like"/>
</dbReference>
<dbReference type="PANTHER" id="PTHR43798">
    <property type="entry name" value="MONOACYLGLYCEROL LIPASE"/>
    <property type="match status" value="1"/>
</dbReference>
<dbReference type="Proteomes" id="UP000317422">
    <property type="component" value="Unassembled WGS sequence"/>
</dbReference>
<evidence type="ECO:0000313" key="2">
    <source>
        <dbReference type="EMBL" id="TQN27620.1"/>
    </source>
</evidence>
<dbReference type="PANTHER" id="PTHR43798:SF33">
    <property type="entry name" value="HYDROLASE, PUTATIVE (AFU_ORTHOLOGUE AFUA_2G14860)-RELATED"/>
    <property type="match status" value="1"/>
</dbReference>
<proteinExistence type="predicted"/>
<dbReference type="GO" id="GO:0016020">
    <property type="term" value="C:membrane"/>
    <property type="evidence" value="ECO:0007669"/>
    <property type="project" value="TreeGrafter"/>
</dbReference>